<keyword evidence="1" id="KW-0812">Transmembrane</keyword>
<name>A0AB37WZF3_9BIFI</name>
<protein>
    <submittedName>
        <fullName evidence="2">ABC transporter permease</fullName>
    </submittedName>
</protein>
<evidence type="ECO:0000256" key="1">
    <source>
        <dbReference type="SAM" id="Phobius"/>
    </source>
</evidence>
<dbReference type="RefSeq" id="WP_033489479.1">
    <property type="nucleotide sequence ID" value="NZ_RYUX01000014.1"/>
</dbReference>
<evidence type="ECO:0000313" key="2">
    <source>
        <dbReference type="EMBL" id="RYQ36362.1"/>
    </source>
</evidence>
<sequence>MVQDVERLSTYVLLVLWVVFFAVNSLMIGWLLGVMAMTSEYSSQSIITSLTVNPRRVMFMNTKALVLVLVTFLASFVGVLVAWGCAWLMVHGAFSSGAQSFSNNMAAVEMVGSTRPFQPTWGWVGAILMA</sequence>
<keyword evidence="1" id="KW-0472">Membrane</keyword>
<keyword evidence="1" id="KW-1133">Transmembrane helix</keyword>
<dbReference type="AlphaFoldDB" id="A0AB37WZF3"/>
<proteinExistence type="predicted"/>
<comment type="caution">
    <text evidence="2">The sequence shown here is derived from an EMBL/GenBank/DDBJ whole genome shotgun (WGS) entry which is preliminary data.</text>
</comment>
<dbReference type="Proteomes" id="UP000292655">
    <property type="component" value="Unassembled WGS sequence"/>
</dbReference>
<dbReference type="EMBL" id="RYUX01000014">
    <property type="protein sequence ID" value="RYQ36362.1"/>
    <property type="molecule type" value="Genomic_DNA"/>
</dbReference>
<gene>
    <name evidence="2" type="ORF">PG2002B_1538</name>
</gene>
<feature type="transmembrane region" description="Helical" evidence="1">
    <location>
        <begin position="12"/>
        <end position="34"/>
    </location>
</feature>
<reference evidence="2 3" key="1">
    <citation type="submission" date="2018-12" db="EMBL/GenBank/DDBJ databases">
        <title>Unveiling genomic diversity among members of the Bifidobacterium pseudolongum species, a widely distributed gut commensal of the animal kingdom.</title>
        <authorList>
            <person name="Lugli G.A."/>
            <person name="Duranti S."/>
            <person name="Albert K."/>
            <person name="Mancabelli L."/>
            <person name="Napoli S."/>
            <person name="Viappiani A."/>
            <person name="Anzalone R."/>
            <person name="Longhi G."/>
            <person name="Milani C."/>
            <person name="Turroni F."/>
            <person name="Alessandri G."/>
            <person name="Sela D.A."/>
            <person name="Van Sinderen D."/>
            <person name="Ventura M."/>
        </authorList>
    </citation>
    <scope>NUCLEOTIDE SEQUENCE [LARGE SCALE GENOMIC DNA]</scope>
    <source>
        <strain evidence="2 3">2002B</strain>
    </source>
</reference>
<accession>A0AB37WZF3</accession>
<evidence type="ECO:0000313" key="3">
    <source>
        <dbReference type="Proteomes" id="UP000292655"/>
    </source>
</evidence>
<feature type="transmembrane region" description="Helical" evidence="1">
    <location>
        <begin position="64"/>
        <end position="90"/>
    </location>
</feature>
<organism evidence="2 3">
    <name type="scientific">Bifidobacterium pseudolongum subsp. globosum</name>
    <dbReference type="NCBI Taxonomy" id="1690"/>
    <lineage>
        <taxon>Bacteria</taxon>
        <taxon>Bacillati</taxon>
        <taxon>Actinomycetota</taxon>
        <taxon>Actinomycetes</taxon>
        <taxon>Bifidobacteriales</taxon>
        <taxon>Bifidobacteriaceae</taxon>
        <taxon>Bifidobacterium</taxon>
    </lineage>
</organism>